<evidence type="ECO:0000259" key="1">
    <source>
        <dbReference type="Pfam" id="PF13116"/>
    </source>
</evidence>
<evidence type="ECO:0000313" key="3">
    <source>
        <dbReference type="Proteomes" id="UP001597110"/>
    </source>
</evidence>
<proteinExistence type="predicted"/>
<protein>
    <submittedName>
        <fullName evidence="2">YhdP family protein</fullName>
    </submittedName>
</protein>
<dbReference type="RefSeq" id="WP_386824238.1">
    <property type="nucleotide sequence ID" value="NZ_JBHTIF010000002.1"/>
</dbReference>
<reference evidence="3" key="1">
    <citation type="journal article" date="2019" name="Int. J. Syst. Evol. Microbiol.">
        <title>The Global Catalogue of Microorganisms (GCM) 10K type strain sequencing project: providing services to taxonomists for standard genome sequencing and annotation.</title>
        <authorList>
            <consortium name="The Broad Institute Genomics Platform"/>
            <consortium name="The Broad Institute Genome Sequencing Center for Infectious Disease"/>
            <person name="Wu L."/>
            <person name="Ma J."/>
        </authorList>
    </citation>
    <scope>NUCLEOTIDE SEQUENCE [LARGE SCALE GENOMIC DNA]</scope>
    <source>
        <strain evidence="3">CCUG 55585</strain>
    </source>
</reference>
<dbReference type="Pfam" id="PF13116">
    <property type="entry name" value="YhdP"/>
    <property type="match status" value="1"/>
</dbReference>
<gene>
    <name evidence="2" type="ORF">ACFQ0E_12340</name>
</gene>
<keyword evidence="3" id="KW-1185">Reference proteome</keyword>
<feature type="domain" description="YhdP central" evidence="1">
    <location>
        <begin position="9"/>
        <end position="1272"/>
    </location>
</feature>
<comment type="caution">
    <text evidence="2">The sequence shown here is derived from an EMBL/GenBank/DDBJ whole genome shotgun (WGS) entry which is preliminary data.</text>
</comment>
<accession>A0ABW2YDB1</accession>
<dbReference type="InterPro" id="IPR025263">
    <property type="entry name" value="YhdP_central"/>
</dbReference>
<dbReference type="EMBL" id="JBHTIF010000002">
    <property type="protein sequence ID" value="MFD0726382.1"/>
    <property type="molecule type" value="Genomic_DNA"/>
</dbReference>
<organism evidence="2 3">
    <name type="scientific">Lysobacter brunescens</name>
    <dbReference type="NCBI Taxonomy" id="262323"/>
    <lineage>
        <taxon>Bacteria</taxon>
        <taxon>Pseudomonadati</taxon>
        <taxon>Pseudomonadota</taxon>
        <taxon>Gammaproteobacteria</taxon>
        <taxon>Lysobacterales</taxon>
        <taxon>Lysobacteraceae</taxon>
        <taxon>Lysobacter</taxon>
    </lineage>
</organism>
<evidence type="ECO:0000313" key="2">
    <source>
        <dbReference type="EMBL" id="MFD0726382.1"/>
    </source>
</evidence>
<dbReference type="InterPro" id="IPR011836">
    <property type="entry name" value="YhdP"/>
</dbReference>
<dbReference type="Proteomes" id="UP001597110">
    <property type="component" value="Unassembled WGS sequence"/>
</dbReference>
<name>A0ABW2YDB1_9GAMM</name>
<sequence length="1287" mass="136157">MPTSWRRRLRLARRGLWYVTAVSLVLLALVAGIVSQVLPMAERHPDRIAAWLSARAGRPVTFDTVETAWTRRGPLLRLDGLRVGAGKDAVSIGAAEILVSQYAGLLPGRSFTELRVRNLALTLERADDGRWQVRGLPGQAQTEDPLSALEGLGELQVIDARLGISAPSLGIETTLPEVDVRLQVSGERVRAGLRAWRKPGVAPLDAVLDFDRERGDGRLYAAAKRTDLSVWSSLLRVGGVTIDAGRGSAEAWATVQRRQVTAIAVEGDLRDVRLRGSASGDGRAAPVAAFARLQALAHWRMRPDGWRLEASELQVHAGQDDRPQVLDGLVLAGGAQYGLRAERIDAGPLFAVVALSDRLDPGLRRWMLAAKPGAVLEGVRVGGVRGGAMRAEATIRDLHFDSVGHTPGLDDFGARLLGDANGYTLHFDPKTPMRFLWPTGFGAPHVVRLGGDAALWRDETVGWRVATPALRIDGVGYGADVRGGLWFQGDGTRPVIDLAADIHDAHVPVAKRFWPKHVMSPQVVRWLDTALIDGTVAGGRAVVSGDLDHWPFKPHDGKPAPGVFDARATLRGAVIHFQPDWPEATRMDADVAFIGNGFTVGGKAALAEVGIREFSAGIADYGDALLGIDARADADAAQFLDLLKRSPLQREHGATFAKLSASGPASTRFSLRMPLKQQGARGRIDGQIDLRGVRLAESEWKLAFTGVQGTGRYDQDGFDAEGLRAQYDRQDGRLSLRAGPGHVRDRRQGFEAELDVSMTTDDLLERSADLAWLKPHVGGRSRWTAAISIPSSALSGASTPAGAAARSPLAGVSRLQLRSDLVGTTLALPAPLDKAAGVALPSTIDLALPVEKGDIGIALGQRMALRARHVQGQLGIRAAFGTDRVDEAPPASGLALGGRASTLDALGWVVLMRGGSSGSGSGLALRRVDVVADRLLLLGAQFPDTRLQLSPAGPLLNAQLDGPALAGTLQLPEGEGGTIAGRLQRLHWRAAPAVAAVSSAPATGDFNPASVPAIQLRVDDLRLGAAALGEAQFRSRPTASGMEIVQFQTRAPKRRLDVTGEWAGRGAAARTRLSATLGSEDFGALLTDAGLGGRIAGGKGEMRFDAAWPGTPMAFQLGSLEGSLKVAVKDGRLVEIEPGGTGRVLGLLSVAQLPRRLTLDFRDFFSKGFAFNRFEGIVQFAGGSARSDDLAIDGPAATINIRGAANLRAQTFDQTIEVLPKAGNLLTAVGAIAGGPVGAAVGAVANAVLQKPLGQATAKNYRVTGPWKDPKVEVIERTPARPAPNSG</sequence>
<dbReference type="PANTHER" id="PTHR38690">
    <property type="entry name" value="PROTEASE-RELATED"/>
    <property type="match status" value="1"/>
</dbReference>
<dbReference type="PANTHER" id="PTHR38690:SF1">
    <property type="entry name" value="PROTEASE"/>
    <property type="match status" value="1"/>
</dbReference>
<dbReference type="NCBIfam" id="TIGR02099">
    <property type="entry name" value="YhdP family protein"/>
    <property type="match status" value="1"/>
</dbReference>